<sequence length="324" mass="35823">MAEAFDEGVWQRLDVTPWARSSAEVRGTSEAVWLLDPDDNEWLHKSTKVHEDGGEQGEDWAELLGFLTGACLGVPCAKVRLCLRSGRRGSLSSSLNHVKYAFTDGCLHLEEMEAPGYFRHQEGDPGCDPQRPEIRRPGHHLRNIRDSLGGIDPPPGAASSLTAWDVFTGYLILDALIANRDRHEENWAVRRAQLSSTVSQLAASYDHARAFGSGLREDQRETLTADPAALQRFCAKGTAHRFEHRKGEPIPTLVEVAAAAVEMGTPTGADHWRKRLNTLDLAPMLEPVREGAIPEMSVHARTFTEKLVETNLRRLRHAICGASA</sequence>
<evidence type="ECO:0000313" key="2">
    <source>
        <dbReference type="Proteomes" id="UP000316988"/>
    </source>
</evidence>
<dbReference type="RefSeq" id="WP_143914083.1">
    <property type="nucleotide sequence ID" value="NZ_VLNT01000012.1"/>
</dbReference>
<organism evidence="1 2">
    <name type="scientific">Aeromicrobium piscarium</name>
    <dbReference type="NCBI Taxonomy" id="2590901"/>
    <lineage>
        <taxon>Bacteria</taxon>
        <taxon>Bacillati</taxon>
        <taxon>Actinomycetota</taxon>
        <taxon>Actinomycetes</taxon>
        <taxon>Propionibacteriales</taxon>
        <taxon>Nocardioidaceae</taxon>
        <taxon>Aeromicrobium</taxon>
    </lineage>
</organism>
<protein>
    <recommendedName>
        <fullName evidence="3">HipA-like C-terminal domain-containing protein</fullName>
    </recommendedName>
</protein>
<gene>
    <name evidence="1" type="ORF">FNM00_13545</name>
</gene>
<proteinExistence type="predicted"/>
<evidence type="ECO:0000313" key="1">
    <source>
        <dbReference type="EMBL" id="TSD58678.1"/>
    </source>
</evidence>
<keyword evidence="2" id="KW-1185">Reference proteome</keyword>
<dbReference type="Proteomes" id="UP000316988">
    <property type="component" value="Unassembled WGS sequence"/>
</dbReference>
<evidence type="ECO:0008006" key="3">
    <source>
        <dbReference type="Google" id="ProtNLM"/>
    </source>
</evidence>
<dbReference type="OrthoDB" id="9812605at2"/>
<comment type="caution">
    <text evidence="1">The sequence shown here is derived from an EMBL/GenBank/DDBJ whole genome shotgun (WGS) entry which is preliminary data.</text>
</comment>
<dbReference type="AlphaFoldDB" id="A0A554RX44"/>
<dbReference type="EMBL" id="VLNT01000012">
    <property type="protein sequence ID" value="TSD58678.1"/>
    <property type="molecule type" value="Genomic_DNA"/>
</dbReference>
<reference evidence="1 2" key="1">
    <citation type="submission" date="2019-07" db="EMBL/GenBank/DDBJ databases">
        <authorList>
            <person name="Zhao L.H."/>
        </authorList>
    </citation>
    <scope>NUCLEOTIDE SEQUENCE [LARGE SCALE GENOMIC DNA]</scope>
    <source>
        <strain evidence="1 2">Co35</strain>
    </source>
</reference>
<dbReference type="Gene3D" id="1.10.1070.20">
    <property type="match status" value="1"/>
</dbReference>
<accession>A0A554RX44</accession>
<name>A0A554RX44_9ACTN</name>